<sequence>MMLNFPICTCFLCIDSFILVSCCYYRLSSFVGLHCLDGCSDFLSLLLGSYHLLLLFSWEHLLTILLFRVHVQLARGSS</sequence>
<proteinExistence type="predicted"/>
<keyword evidence="3" id="KW-1185">Reference proteome</keyword>
<keyword evidence="1" id="KW-1133">Transmembrane helix</keyword>
<keyword evidence="1" id="KW-0812">Transmembrane</keyword>
<evidence type="ECO:0000313" key="3">
    <source>
        <dbReference type="Proteomes" id="UP000734854"/>
    </source>
</evidence>
<organism evidence="2 3">
    <name type="scientific">Zingiber officinale</name>
    <name type="common">Ginger</name>
    <name type="synonym">Amomum zingiber</name>
    <dbReference type="NCBI Taxonomy" id="94328"/>
    <lineage>
        <taxon>Eukaryota</taxon>
        <taxon>Viridiplantae</taxon>
        <taxon>Streptophyta</taxon>
        <taxon>Embryophyta</taxon>
        <taxon>Tracheophyta</taxon>
        <taxon>Spermatophyta</taxon>
        <taxon>Magnoliopsida</taxon>
        <taxon>Liliopsida</taxon>
        <taxon>Zingiberales</taxon>
        <taxon>Zingiberaceae</taxon>
        <taxon>Zingiber</taxon>
    </lineage>
</organism>
<evidence type="ECO:0000313" key="2">
    <source>
        <dbReference type="EMBL" id="KAG6538372.1"/>
    </source>
</evidence>
<dbReference type="AlphaFoldDB" id="A0A8J5HYJ2"/>
<dbReference type="Proteomes" id="UP000734854">
    <property type="component" value="Unassembled WGS sequence"/>
</dbReference>
<gene>
    <name evidence="2" type="ORF">ZIOFF_003488</name>
</gene>
<evidence type="ECO:0000256" key="1">
    <source>
        <dbReference type="SAM" id="Phobius"/>
    </source>
</evidence>
<dbReference type="EMBL" id="JACMSC010000001">
    <property type="protein sequence ID" value="KAG6538372.1"/>
    <property type="molecule type" value="Genomic_DNA"/>
</dbReference>
<feature type="transmembrane region" description="Helical" evidence="1">
    <location>
        <begin position="47"/>
        <end position="67"/>
    </location>
</feature>
<name>A0A8J5HYJ2_ZINOF</name>
<comment type="caution">
    <text evidence="2">The sequence shown here is derived from an EMBL/GenBank/DDBJ whole genome shotgun (WGS) entry which is preliminary data.</text>
</comment>
<protein>
    <submittedName>
        <fullName evidence="2">Uncharacterized protein</fullName>
    </submittedName>
</protein>
<accession>A0A8J5HYJ2</accession>
<keyword evidence="1" id="KW-0472">Membrane</keyword>
<feature type="transmembrane region" description="Helical" evidence="1">
    <location>
        <begin position="7"/>
        <end position="27"/>
    </location>
</feature>
<reference evidence="2 3" key="1">
    <citation type="submission" date="2020-08" db="EMBL/GenBank/DDBJ databases">
        <title>Plant Genome Project.</title>
        <authorList>
            <person name="Zhang R.-G."/>
        </authorList>
    </citation>
    <scope>NUCLEOTIDE SEQUENCE [LARGE SCALE GENOMIC DNA]</scope>
    <source>
        <tissue evidence="2">Rhizome</tissue>
    </source>
</reference>